<dbReference type="GO" id="GO:0003677">
    <property type="term" value="F:DNA binding"/>
    <property type="evidence" value="ECO:0007669"/>
    <property type="project" value="UniProtKB-KW"/>
</dbReference>
<sequence>MFAIERIRIIKNYIINNQQAEVSTLSSMLNVSEVTIRRDLEKLESEGFLTRTHGGAVLNKIEENIISTTEEYNLTDYQEIAEIAVQLIKDGDIIMLTSGIINLYIAKKLGTKNNITILTNDITIAMELSTNKSVKVVLLGGDMDFRYNAVFGTLTNNNLKQFFVTKLFIEIDGISSDLDLTVSSIDMASLIQEAAINASQKILLLTADAFEKNSFYRVGKANQIADRLITNSRIKDTYKNILFNSNIQLFTSIDAFEGKV</sequence>
<dbReference type="AlphaFoldDB" id="A0A6P1TJ30"/>
<dbReference type="InterPro" id="IPR014036">
    <property type="entry name" value="DeoR-like_C"/>
</dbReference>
<dbReference type="SUPFAM" id="SSF100950">
    <property type="entry name" value="NagB/RpiA/CoA transferase-like"/>
    <property type="match status" value="1"/>
</dbReference>
<dbReference type="Gene3D" id="1.10.10.10">
    <property type="entry name" value="Winged helix-like DNA-binding domain superfamily/Winged helix DNA-binding domain"/>
    <property type="match status" value="1"/>
</dbReference>
<evidence type="ECO:0000256" key="3">
    <source>
        <dbReference type="ARBA" id="ARBA00023163"/>
    </source>
</evidence>
<dbReference type="InterPro" id="IPR001034">
    <property type="entry name" value="DeoR_HTH"/>
</dbReference>
<dbReference type="PANTHER" id="PTHR30363:SF46">
    <property type="entry name" value="LYSR FAMILY TRANSCRIPTIONAL REGULATOR"/>
    <property type="match status" value="1"/>
</dbReference>
<dbReference type="PROSITE" id="PS51000">
    <property type="entry name" value="HTH_DEOR_2"/>
    <property type="match status" value="1"/>
</dbReference>
<evidence type="ECO:0000313" key="6">
    <source>
        <dbReference type="Proteomes" id="UP000464314"/>
    </source>
</evidence>
<dbReference type="Proteomes" id="UP000464314">
    <property type="component" value="Chromosome"/>
</dbReference>
<evidence type="ECO:0000259" key="4">
    <source>
        <dbReference type="PROSITE" id="PS51000"/>
    </source>
</evidence>
<accession>A0A6P1TJ30</accession>
<dbReference type="InterPro" id="IPR018356">
    <property type="entry name" value="Tscrpt_reg_HTH_DeoR_CS"/>
</dbReference>
<dbReference type="PANTHER" id="PTHR30363">
    <property type="entry name" value="HTH-TYPE TRANSCRIPTIONAL REGULATOR SRLR-RELATED"/>
    <property type="match status" value="1"/>
</dbReference>
<gene>
    <name evidence="5" type="ORF">Ana3638_04410</name>
</gene>
<dbReference type="InterPro" id="IPR050313">
    <property type="entry name" value="Carb_Metab_HTH_regulators"/>
</dbReference>
<dbReference type="RefSeq" id="WP_161836955.1">
    <property type="nucleotide sequence ID" value="NZ_CP048000.1"/>
</dbReference>
<reference evidence="5 6" key="1">
    <citation type="submission" date="2020-01" db="EMBL/GenBank/DDBJ databases">
        <title>Genome analysis of Anaerocolumna sp. CBA3638.</title>
        <authorList>
            <person name="Kim J."/>
            <person name="Roh S.W."/>
        </authorList>
    </citation>
    <scope>NUCLEOTIDE SEQUENCE [LARGE SCALE GENOMIC DNA]</scope>
    <source>
        <strain evidence="5 6">CBA3638</strain>
    </source>
</reference>
<organism evidence="5 6">
    <name type="scientific">Anaerocolumna sedimenticola</name>
    <dbReference type="NCBI Taxonomy" id="2696063"/>
    <lineage>
        <taxon>Bacteria</taxon>
        <taxon>Bacillati</taxon>
        <taxon>Bacillota</taxon>
        <taxon>Clostridia</taxon>
        <taxon>Lachnospirales</taxon>
        <taxon>Lachnospiraceae</taxon>
        <taxon>Anaerocolumna</taxon>
    </lineage>
</organism>
<dbReference type="EMBL" id="CP048000">
    <property type="protein sequence ID" value="QHQ60119.1"/>
    <property type="molecule type" value="Genomic_DNA"/>
</dbReference>
<dbReference type="KEGG" id="anr:Ana3638_04410"/>
<dbReference type="Pfam" id="PF08220">
    <property type="entry name" value="HTH_DeoR"/>
    <property type="match status" value="1"/>
</dbReference>
<dbReference type="SMART" id="SM00420">
    <property type="entry name" value="HTH_DEOR"/>
    <property type="match status" value="1"/>
</dbReference>
<dbReference type="InterPro" id="IPR036390">
    <property type="entry name" value="WH_DNA-bd_sf"/>
</dbReference>
<name>A0A6P1TJ30_9FIRM</name>
<evidence type="ECO:0000256" key="1">
    <source>
        <dbReference type="ARBA" id="ARBA00023015"/>
    </source>
</evidence>
<protein>
    <submittedName>
        <fullName evidence="5">DeoR family transcriptional regulator</fullName>
    </submittedName>
</protein>
<dbReference type="SMART" id="SM01134">
    <property type="entry name" value="DeoRC"/>
    <property type="match status" value="1"/>
</dbReference>
<proteinExistence type="predicted"/>
<keyword evidence="3" id="KW-0804">Transcription</keyword>
<keyword evidence="2" id="KW-0238">DNA-binding</keyword>
<feature type="domain" description="HTH deoR-type" evidence="4">
    <location>
        <begin position="3"/>
        <end position="58"/>
    </location>
</feature>
<dbReference type="GO" id="GO:0003700">
    <property type="term" value="F:DNA-binding transcription factor activity"/>
    <property type="evidence" value="ECO:0007669"/>
    <property type="project" value="InterPro"/>
</dbReference>
<dbReference type="InterPro" id="IPR037171">
    <property type="entry name" value="NagB/RpiA_transferase-like"/>
</dbReference>
<evidence type="ECO:0000256" key="2">
    <source>
        <dbReference type="ARBA" id="ARBA00023125"/>
    </source>
</evidence>
<dbReference type="InterPro" id="IPR036388">
    <property type="entry name" value="WH-like_DNA-bd_sf"/>
</dbReference>
<dbReference type="Pfam" id="PF00455">
    <property type="entry name" value="DeoRC"/>
    <property type="match status" value="1"/>
</dbReference>
<dbReference type="PROSITE" id="PS00894">
    <property type="entry name" value="HTH_DEOR_1"/>
    <property type="match status" value="1"/>
</dbReference>
<dbReference type="PRINTS" id="PR00037">
    <property type="entry name" value="HTHLACR"/>
</dbReference>
<dbReference type="SUPFAM" id="SSF46785">
    <property type="entry name" value="Winged helix' DNA-binding domain"/>
    <property type="match status" value="1"/>
</dbReference>
<keyword evidence="1" id="KW-0805">Transcription regulation</keyword>
<keyword evidence="6" id="KW-1185">Reference proteome</keyword>
<evidence type="ECO:0000313" key="5">
    <source>
        <dbReference type="EMBL" id="QHQ60119.1"/>
    </source>
</evidence>